<dbReference type="EMBL" id="BOMG01000023">
    <property type="protein sequence ID" value="GID52643.1"/>
    <property type="molecule type" value="Genomic_DNA"/>
</dbReference>
<accession>A0ABQ3X2D6</accession>
<protein>
    <recommendedName>
        <fullName evidence="2">DUF1707 domain-containing protein</fullName>
    </recommendedName>
</protein>
<keyword evidence="1" id="KW-0472">Membrane</keyword>
<keyword evidence="1" id="KW-0812">Transmembrane</keyword>
<comment type="caution">
    <text evidence="3">The sequence shown here is derived from an EMBL/GenBank/DDBJ whole genome shotgun (WGS) entry which is preliminary data.</text>
</comment>
<feature type="transmembrane region" description="Helical" evidence="1">
    <location>
        <begin position="125"/>
        <end position="143"/>
    </location>
</feature>
<keyword evidence="4" id="KW-1185">Reference proteome</keyword>
<dbReference type="InterPro" id="IPR012551">
    <property type="entry name" value="DUF1707_SHOCT-like"/>
</dbReference>
<feature type="domain" description="DUF1707" evidence="2">
    <location>
        <begin position="27"/>
        <end position="79"/>
    </location>
</feature>
<proteinExistence type="predicted"/>
<name>A0ABQ3X2D6_9ACTN</name>
<evidence type="ECO:0000256" key="1">
    <source>
        <dbReference type="SAM" id="Phobius"/>
    </source>
</evidence>
<organism evidence="3 4">
    <name type="scientific">Actinoplanes couchii</name>
    <dbReference type="NCBI Taxonomy" id="403638"/>
    <lineage>
        <taxon>Bacteria</taxon>
        <taxon>Bacillati</taxon>
        <taxon>Actinomycetota</taxon>
        <taxon>Actinomycetes</taxon>
        <taxon>Micromonosporales</taxon>
        <taxon>Micromonosporaceae</taxon>
        <taxon>Actinoplanes</taxon>
    </lineage>
</organism>
<evidence type="ECO:0000313" key="3">
    <source>
        <dbReference type="EMBL" id="GID52643.1"/>
    </source>
</evidence>
<sequence length="160" mass="17728">MDVTTADDVTDPEPEEHTMPITTTTRLRTSDAEREQVAEILRAATAEGRLDLNEGEERLAAAYAAKFADELSVLTRDLPGGGRQALARTPQALAEKRRALSRHASFLLIAAGVLTGLWVLSGATFFWPVFPIAFLVIGFVKHMRYGRWRPGYTFGHGHRH</sequence>
<dbReference type="PANTHER" id="PTHR40763:SF4">
    <property type="entry name" value="DUF1707 DOMAIN-CONTAINING PROTEIN"/>
    <property type="match status" value="1"/>
</dbReference>
<evidence type="ECO:0000313" key="4">
    <source>
        <dbReference type="Proteomes" id="UP000612282"/>
    </source>
</evidence>
<gene>
    <name evidence="3" type="ORF">Aco03nite_010470</name>
</gene>
<keyword evidence="1" id="KW-1133">Transmembrane helix</keyword>
<evidence type="ECO:0000259" key="2">
    <source>
        <dbReference type="Pfam" id="PF08044"/>
    </source>
</evidence>
<dbReference type="PANTHER" id="PTHR40763">
    <property type="entry name" value="MEMBRANE PROTEIN-RELATED"/>
    <property type="match status" value="1"/>
</dbReference>
<dbReference type="Pfam" id="PF08044">
    <property type="entry name" value="DUF1707"/>
    <property type="match status" value="1"/>
</dbReference>
<reference evidence="3 4" key="1">
    <citation type="submission" date="2021-01" db="EMBL/GenBank/DDBJ databases">
        <title>Whole genome shotgun sequence of Actinoplanes couchii NBRC 106145.</title>
        <authorList>
            <person name="Komaki H."/>
            <person name="Tamura T."/>
        </authorList>
    </citation>
    <scope>NUCLEOTIDE SEQUENCE [LARGE SCALE GENOMIC DNA]</scope>
    <source>
        <strain evidence="3 4">NBRC 106145</strain>
    </source>
</reference>
<feature type="transmembrane region" description="Helical" evidence="1">
    <location>
        <begin position="100"/>
        <end position="119"/>
    </location>
</feature>
<dbReference type="Proteomes" id="UP000612282">
    <property type="component" value="Unassembled WGS sequence"/>
</dbReference>